<dbReference type="InterPro" id="IPR008949">
    <property type="entry name" value="Isoprenoid_synthase_dom_sf"/>
</dbReference>
<protein>
    <recommendedName>
        <fullName evidence="3">Terpene synthase N-terminal domain-containing protein</fullName>
    </recommendedName>
</protein>
<proteinExistence type="predicted"/>
<dbReference type="InterPro" id="IPR050148">
    <property type="entry name" value="Terpene_synthase-like"/>
</dbReference>
<reference evidence="4" key="1">
    <citation type="submission" date="2022-08" db="EMBL/GenBank/DDBJ databases">
        <authorList>
            <person name="Gutierrez-Valencia J."/>
        </authorList>
    </citation>
    <scope>NUCLEOTIDE SEQUENCE</scope>
</reference>
<accession>A0AAV0LY44</accession>
<keyword evidence="5" id="KW-1185">Reference proteome</keyword>
<comment type="cofactor">
    <cofactor evidence="1">
        <name>Mg(2+)</name>
        <dbReference type="ChEBI" id="CHEBI:18420"/>
    </cofactor>
</comment>
<gene>
    <name evidence="4" type="ORF">LITE_LOCUS25975</name>
</gene>
<dbReference type="GO" id="GO:0010333">
    <property type="term" value="F:terpene synthase activity"/>
    <property type="evidence" value="ECO:0007669"/>
    <property type="project" value="InterPro"/>
</dbReference>
<organism evidence="4 5">
    <name type="scientific">Linum tenue</name>
    <dbReference type="NCBI Taxonomy" id="586396"/>
    <lineage>
        <taxon>Eukaryota</taxon>
        <taxon>Viridiplantae</taxon>
        <taxon>Streptophyta</taxon>
        <taxon>Embryophyta</taxon>
        <taxon>Tracheophyta</taxon>
        <taxon>Spermatophyta</taxon>
        <taxon>Magnoliopsida</taxon>
        <taxon>eudicotyledons</taxon>
        <taxon>Gunneridae</taxon>
        <taxon>Pentapetalae</taxon>
        <taxon>rosids</taxon>
        <taxon>fabids</taxon>
        <taxon>Malpighiales</taxon>
        <taxon>Linaceae</taxon>
        <taxon>Linum</taxon>
    </lineage>
</organism>
<dbReference type="Gene3D" id="1.10.600.10">
    <property type="entry name" value="Farnesyl Diphosphate Synthase"/>
    <property type="match status" value="1"/>
</dbReference>
<dbReference type="PANTHER" id="PTHR31225:SF221">
    <property type="entry name" value="(-)-GERMACRENE D SYNTHASE"/>
    <property type="match status" value="1"/>
</dbReference>
<dbReference type="Proteomes" id="UP001154282">
    <property type="component" value="Unassembled WGS sequence"/>
</dbReference>
<dbReference type="EMBL" id="CAMGYJ010000006">
    <property type="protein sequence ID" value="CAI0438963.1"/>
    <property type="molecule type" value="Genomic_DNA"/>
</dbReference>
<dbReference type="InterPro" id="IPR036965">
    <property type="entry name" value="Terpene_synth_N_sf"/>
</dbReference>
<keyword evidence="2" id="KW-0456">Lyase</keyword>
<dbReference type="AlphaFoldDB" id="A0AAV0LY44"/>
<dbReference type="GO" id="GO:0016114">
    <property type="term" value="P:terpenoid biosynthetic process"/>
    <property type="evidence" value="ECO:0007669"/>
    <property type="project" value="InterPro"/>
</dbReference>
<evidence type="ECO:0000313" key="4">
    <source>
        <dbReference type="EMBL" id="CAI0438963.1"/>
    </source>
</evidence>
<dbReference type="SUPFAM" id="SSF48239">
    <property type="entry name" value="Terpenoid cyclases/Protein prenyltransferases"/>
    <property type="match status" value="1"/>
</dbReference>
<evidence type="ECO:0000256" key="1">
    <source>
        <dbReference type="ARBA" id="ARBA00001946"/>
    </source>
</evidence>
<sequence>MSPDSAPNEAAEALTPANYHPTFWADDDFVALKSEDVAVEASMVGFQHEELKKEVRKMLSTDAVTMGQKTRKLRLIDAVQRLGVSYHLESEIEAELSNMMKSGVDELVANDLESAALWFRLLRQQGFRVSPGDVMMDVLVLVLFFYVLVKIEEQVCSKVPHQQYIYL</sequence>
<comment type="caution">
    <text evidence="4">The sequence shown here is derived from an EMBL/GenBank/DDBJ whole genome shotgun (WGS) entry which is preliminary data.</text>
</comment>
<evidence type="ECO:0000313" key="5">
    <source>
        <dbReference type="Proteomes" id="UP001154282"/>
    </source>
</evidence>
<dbReference type="InterPro" id="IPR001906">
    <property type="entry name" value="Terpene_synth_N"/>
</dbReference>
<dbReference type="InterPro" id="IPR008930">
    <property type="entry name" value="Terpenoid_cyclase/PrenylTrfase"/>
</dbReference>
<dbReference type="PANTHER" id="PTHR31225">
    <property type="entry name" value="OS04G0344100 PROTEIN-RELATED"/>
    <property type="match status" value="1"/>
</dbReference>
<evidence type="ECO:0000259" key="3">
    <source>
        <dbReference type="Pfam" id="PF01397"/>
    </source>
</evidence>
<dbReference type="Gene3D" id="1.50.10.130">
    <property type="entry name" value="Terpene synthase, N-terminal domain"/>
    <property type="match status" value="1"/>
</dbReference>
<feature type="domain" description="Terpene synthase N-terminal" evidence="3">
    <location>
        <begin position="29"/>
        <end position="131"/>
    </location>
</feature>
<evidence type="ECO:0000256" key="2">
    <source>
        <dbReference type="ARBA" id="ARBA00023239"/>
    </source>
</evidence>
<name>A0AAV0LY44_9ROSI</name>
<dbReference type="Pfam" id="PF01397">
    <property type="entry name" value="Terpene_synth"/>
    <property type="match status" value="1"/>
</dbReference>